<proteinExistence type="predicted"/>
<reference evidence="3" key="1">
    <citation type="submission" date="2011-08" db="EMBL/GenBank/DDBJ databases">
        <authorList>
            <person name="Rombauts S."/>
        </authorList>
    </citation>
    <scope>NUCLEOTIDE SEQUENCE</scope>
    <source>
        <strain evidence="3">London</strain>
    </source>
</reference>
<dbReference type="Proteomes" id="UP000015104">
    <property type="component" value="Unassembled WGS sequence"/>
</dbReference>
<dbReference type="HOGENOM" id="CLU_957545_0_0_1"/>
<feature type="compositionally biased region" description="Polar residues" evidence="1">
    <location>
        <begin position="205"/>
        <end position="215"/>
    </location>
</feature>
<feature type="region of interest" description="Disordered" evidence="1">
    <location>
        <begin position="204"/>
        <end position="243"/>
    </location>
</feature>
<feature type="compositionally biased region" description="Basic and acidic residues" evidence="1">
    <location>
        <begin position="216"/>
        <end position="228"/>
    </location>
</feature>
<dbReference type="EMBL" id="CAEY01000127">
    <property type="status" value="NOT_ANNOTATED_CDS"/>
    <property type="molecule type" value="Genomic_DNA"/>
</dbReference>
<dbReference type="EnsemblMetazoa" id="tetur12g04560.1">
    <property type="protein sequence ID" value="tetur12g04560.1"/>
    <property type="gene ID" value="tetur12g04560"/>
</dbReference>
<protein>
    <submittedName>
        <fullName evidence="2">Uncharacterized protein</fullName>
    </submittedName>
</protein>
<organism evidence="2 3">
    <name type="scientific">Tetranychus urticae</name>
    <name type="common">Two-spotted spider mite</name>
    <dbReference type="NCBI Taxonomy" id="32264"/>
    <lineage>
        <taxon>Eukaryota</taxon>
        <taxon>Metazoa</taxon>
        <taxon>Ecdysozoa</taxon>
        <taxon>Arthropoda</taxon>
        <taxon>Chelicerata</taxon>
        <taxon>Arachnida</taxon>
        <taxon>Acari</taxon>
        <taxon>Acariformes</taxon>
        <taxon>Trombidiformes</taxon>
        <taxon>Prostigmata</taxon>
        <taxon>Eleutherengona</taxon>
        <taxon>Raphignathae</taxon>
        <taxon>Tetranychoidea</taxon>
        <taxon>Tetranychidae</taxon>
        <taxon>Tetranychus</taxon>
    </lineage>
</organism>
<reference evidence="2" key="2">
    <citation type="submission" date="2015-06" db="UniProtKB">
        <authorList>
            <consortium name="EnsemblMetazoa"/>
        </authorList>
    </citation>
    <scope>IDENTIFICATION</scope>
</reference>
<evidence type="ECO:0000256" key="1">
    <source>
        <dbReference type="SAM" id="MobiDB-lite"/>
    </source>
</evidence>
<evidence type="ECO:0000313" key="2">
    <source>
        <dbReference type="EnsemblMetazoa" id="tetur12g04560.1"/>
    </source>
</evidence>
<accession>T1KJC4</accession>
<dbReference type="Gene3D" id="3.40.50.1820">
    <property type="entry name" value="alpha/beta hydrolase"/>
    <property type="match status" value="1"/>
</dbReference>
<keyword evidence="3" id="KW-1185">Reference proteome</keyword>
<name>T1KJC4_TETUR</name>
<dbReference type="AlphaFoldDB" id="T1KJC4"/>
<dbReference type="SUPFAM" id="SSF53474">
    <property type="entry name" value="alpha/beta-Hydrolases"/>
    <property type="match status" value="1"/>
</dbReference>
<dbReference type="InterPro" id="IPR029058">
    <property type="entry name" value="AB_hydrolase_fold"/>
</dbReference>
<evidence type="ECO:0000313" key="3">
    <source>
        <dbReference type="Proteomes" id="UP000015104"/>
    </source>
</evidence>
<sequence length="291" mass="33004">MAPFNFLNQIDTWCWQAYLANSQTKSLRLFENTYASCNGCDGDLSCLDTCKVLTFKAITPEQMELKFKLFTNENHDNPIDFTYNFSMDQITASPIAKEFNAENNNLSYHVEKFENLFMLQKLQNGILTSQPHKYSVFYVDWSKSTPDLNYARALNNVAVVCSALATFIKIVGHSLGSHIAEIAATPWSTKTRFTGGVFVQYLRPSRNSSTHTSEGSPRRTQDRTDGRSPARTPDNSPGLRITRLNGRPHELRITRLNGRQPGIFMAQSLKSILYQTKHWTGLWSGNSTVHF</sequence>